<proteinExistence type="inferred from homology"/>
<dbReference type="InterPro" id="IPR009772">
    <property type="entry name" value="CDC123"/>
</dbReference>
<dbReference type="Proteomes" id="UP000283509">
    <property type="component" value="Unassembled WGS sequence"/>
</dbReference>
<comment type="similarity">
    <text evidence="1">Belongs to the CDC123 family.</text>
</comment>
<dbReference type="PANTHER" id="PTHR15323">
    <property type="entry name" value="D123 PROTEIN"/>
    <property type="match status" value="1"/>
</dbReference>
<comment type="caution">
    <text evidence="2">The sequence shown here is derived from an EMBL/GenBank/DDBJ whole genome shotgun (WGS) entry which is preliminary data.</text>
</comment>
<dbReference type="PANTHER" id="PTHR15323:SF6">
    <property type="entry name" value="CELL DIVISION CYCLE PROTEIN 123 HOMOLOG"/>
    <property type="match status" value="1"/>
</dbReference>
<evidence type="ECO:0000313" key="3">
    <source>
        <dbReference type="Proteomes" id="UP000283509"/>
    </source>
</evidence>
<dbReference type="AlphaFoldDB" id="A0A423TIE4"/>
<feature type="non-terminal residue" evidence="2">
    <location>
        <position position="1"/>
    </location>
</feature>
<dbReference type="EMBL" id="QCYY01001678">
    <property type="protein sequence ID" value="ROT76225.1"/>
    <property type="molecule type" value="Genomic_DNA"/>
</dbReference>
<protein>
    <submittedName>
        <fullName evidence="2">Uncharacterized protein</fullName>
    </submittedName>
</protein>
<evidence type="ECO:0000313" key="2">
    <source>
        <dbReference type="EMBL" id="ROT76225.1"/>
    </source>
</evidence>
<dbReference type="STRING" id="6689.A0A423TIE4"/>
<reference evidence="2 3" key="2">
    <citation type="submission" date="2019-01" db="EMBL/GenBank/DDBJ databases">
        <title>The decoding of complex shrimp genome reveals the adaptation for benthos swimmer, frequently molting mechanism and breeding impact on genome.</title>
        <authorList>
            <person name="Sun Y."/>
            <person name="Gao Y."/>
            <person name="Yu Y."/>
        </authorList>
    </citation>
    <scope>NUCLEOTIDE SEQUENCE [LARGE SCALE GENOMIC DNA]</scope>
    <source>
        <tissue evidence="2">Muscle</tissue>
    </source>
</reference>
<accession>A0A423TIE4</accession>
<evidence type="ECO:0000256" key="1">
    <source>
        <dbReference type="ARBA" id="ARBA00011047"/>
    </source>
</evidence>
<dbReference type="GO" id="GO:0005737">
    <property type="term" value="C:cytoplasm"/>
    <property type="evidence" value="ECO:0007669"/>
    <property type="project" value="TreeGrafter"/>
</dbReference>
<gene>
    <name evidence="2" type="ORF">C7M84_005179</name>
</gene>
<name>A0A423TIE4_PENVA</name>
<dbReference type="OrthoDB" id="360540at2759"/>
<sequence>DCDDEPSTKIDYYFILRKWMEINPSNEFRCFVRNKELIGICQRDTSQSYGCIGSDKTRICSDIVSFWRENIENRFPLSSYTFDVYRPAKDHVTLVDFNPFGETTDGLLFTWPELKQKEEIRPSTGRTIEEVAEEEQGDIAQYNERNLVDSNRQTDSVIGDTYSFGEDGDTSPEFRYISDATGVQPSPYMQYGLPLDIVDLSTGQDPQKLIDFLQMKIQSEADESSDEEVPS</sequence>
<keyword evidence="3" id="KW-1185">Reference proteome</keyword>
<organism evidence="2 3">
    <name type="scientific">Penaeus vannamei</name>
    <name type="common">Whiteleg shrimp</name>
    <name type="synonym">Litopenaeus vannamei</name>
    <dbReference type="NCBI Taxonomy" id="6689"/>
    <lineage>
        <taxon>Eukaryota</taxon>
        <taxon>Metazoa</taxon>
        <taxon>Ecdysozoa</taxon>
        <taxon>Arthropoda</taxon>
        <taxon>Crustacea</taxon>
        <taxon>Multicrustacea</taxon>
        <taxon>Malacostraca</taxon>
        <taxon>Eumalacostraca</taxon>
        <taxon>Eucarida</taxon>
        <taxon>Decapoda</taxon>
        <taxon>Dendrobranchiata</taxon>
        <taxon>Penaeoidea</taxon>
        <taxon>Penaeidae</taxon>
        <taxon>Penaeus</taxon>
    </lineage>
</organism>
<reference evidence="2 3" key="1">
    <citation type="submission" date="2018-04" db="EMBL/GenBank/DDBJ databases">
        <authorList>
            <person name="Zhang X."/>
            <person name="Yuan J."/>
            <person name="Li F."/>
            <person name="Xiang J."/>
        </authorList>
    </citation>
    <scope>NUCLEOTIDE SEQUENCE [LARGE SCALE GENOMIC DNA]</scope>
    <source>
        <tissue evidence="2">Muscle</tissue>
    </source>
</reference>
<dbReference type="Pfam" id="PF07065">
    <property type="entry name" value="D123"/>
    <property type="match status" value="1"/>
</dbReference>